<dbReference type="SUPFAM" id="SSF51658">
    <property type="entry name" value="Xylose isomerase-like"/>
    <property type="match status" value="1"/>
</dbReference>
<gene>
    <name evidence="2" type="ORF">DFJ75_3122</name>
</gene>
<evidence type="ECO:0000313" key="3">
    <source>
        <dbReference type="Proteomes" id="UP000274762"/>
    </source>
</evidence>
<evidence type="ECO:0000313" key="2">
    <source>
        <dbReference type="EMBL" id="RKR96278.1"/>
    </source>
</evidence>
<accession>A0A495K6N7</accession>
<dbReference type="Gene3D" id="3.20.20.150">
    <property type="entry name" value="Divalent-metal-dependent TIM barrel enzymes"/>
    <property type="match status" value="1"/>
</dbReference>
<comment type="caution">
    <text evidence="2">The sequence shown here is derived from an EMBL/GenBank/DDBJ whole genome shotgun (WGS) entry which is preliminary data.</text>
</comment>
<evidence type="ECO:0000256" key="1">
    <source>
        <dbReference type="SAM" id="MobiDB-lite"/>
    </source>
</evidence>
<dbReference type="AlphaFoldDB" id="A0A495K6N7"/>
<keyword evidence="2" id="KW-0413">Isomerase</keyword>
<protein>
    <submittedName>
        <fullName evidence="2">Xylose isomerase-like TIM barrel protein</fullName>
    </submittedName>
</protein>
<feature type="region of interest" description="Disordered" evidence="1">
    <location>
        <begin position="282"/>
        <end position="301"/>
    </location>
</feature>
<dbReference type="InterPro" id="IPR036237">
    <property type="entry name" value="Xyl_isomerase-like_sf"/>
</dbReference>
<sequence length="301" mass="33135">MSTELAVFQSLWAMEDLPSTADQWSLPEQIHLIAAAGFNGVAVDLGARRAPAAAELAPLIQGSDLNAAVFAFVHTIDDLRAAIDYAHQVGAGQMVVCAQIYGFDPEALAGTVARWYELCRDEQIDMQLETHRNTVTNDIRFSELLLRHLDPRIELAGDLSHYVCANEMPDEPTREYEDLVTAILDRCGSLQGRIATRAQVQIPLGTPAGERWEQRFRGWWEQGFRSIRARSSPGRQIMFCTELGTRPYAITDAAGAELSDRWTEALILKSWAHEAFAASAIEPSSPPATSPITVPSPHGSH</sequence>
<dbReference type="Proteomes" id="UP000274762">
    <property type="component" value="Unassembled WGS sequence"/>
</dbReference>
<feature type="compositionally biased region" description="Low complexity" evidence="1">
    <location>
        <begin position="290"/>
        <end position="301"/>
    </location>
</feature>
<proteinExistence type="predicted"/>
<organism evidence="2 3">
    <name type="scientific">Williamsia marianensis</name>
    <dbReference type="NCBI Taxonomy" id="85044"/>
    <lineage>
        <taxon>Bacteria</taxon>
        <taxon>Bacillati</taxon>
        <taxon>Actinomycetota</taxon>
        <taxon>Actinomycetes</taxon>
        <taxon>Mycobacteriales</taxon>
        <taxon>Nocardiaceae</taxon>
        <taxon>Williamsia</taxon>
    </lineage>
</organism>
<reference evidence="2 3" key="1">
    <citation type="submission" date="2018-10" db="EMBL/GenBank/DDBJ databases">
        <title>Sequencing the genomes of 1000 actinobacteria strains.</title>
        <authorList>
            <person name="Klenk H.-P."/>
        </authorList>
    </citation>
    <scope>NUCLEOTIDE SEQUENCE [LARGE SCALE GENOMIC DNA]</scope>
    <source>
        <strain evidence="2 3">DSM 44343</strain>
    </source>
</reference>
<dbReference type="RefSeq" id="WP_062799917.1">
    <property type="nucleotide sequence ID" value="NZ_CBCRXS010000005.1"/>
</dbReference>
<dbReference type="GO" id="GO:0016853">
    <property type="term" value="F:isomerase activity"/>
    <property type="evidence" value="ECO:0007669"/>
    <property type="project" value="UniProtKB-KW"/>
</dbReference>
<dbReference type="OrthoDB" id="2555274at2"/>
<dbReference type="EMBL" id="RBKV01000001">
    <property type="protein sequence ID" value="RKR96278.1"/>
    <property type="molecule type" value="Genomic_DNA"/>
</dbReference>
<name>A0A495K6N7_WILMA</name>